<reference evidence="2 3" key="1">
    <citation type="journal article" date="2012" name="J. Bacteriol.">
        <title>Genome Sequence of Radiation-Resistant Modestobacter marinus Strain BC501, a Representative Actinobacterium That Thrives on Calcareous Stone Surfaces.</title>
        <authorList>
            <person name="Normand P."/>
            <person name="Gury J."/>
            <person name="Pujic P."/>
            <person name="Chouaia B."/>
            <person name="Crotti E."/>
            <person name="Brusetti L."/>
            <person name="Daffonchio D."/>
            <person name="Vacherie B."/>
            <person name="Barbe V."/>
            <person name="Medigue C."/>
            <person name="Calteau A."/>
            <person name="Ghodhbane-Gtari F."/>
            <person name="Essoussi I."/>
            <person name="Nouioui I."/>
            <person name="Abbassi-Ghozzi I."/>
            <person name="Gtari M."/>
        </authorList>
    </citation>
    <scope>NUCLEOTIDE SEQUENCE [LARGE SCALE GENOMIC DNA]</scope>
    <source>
        <strain evidence="3">BC 501</strain>
    </source>
</reference>
<dbReference type="EMBL" id="FO203431">
    <property type="protein sequence ID" value="CCH87965.1"/>
    <property type="molecule type" value="Genomic_DNA"/>
</dbReference>
<dbReference type="HOGENOM" id="CLU_443319_0_0_11"/>
<dbReference type="Proteomes" id="UP000006461">
    <property type="component" value="Chromosome"/>
</dbReference>
<feature type="region of interest" description="Disordered" evidence="1">
    <location>
        <begin position="1"/>
        <end position="36"/>
    </location>
</feature>
<keyword evidence="3" id="KW-1185">Reference proteome</keyword>
<dbReference type="KEGG" id="mmar:MODMU_2536"/>
<dbReference type="PATRIC" id="fig|477641.3.peg.2411"/>
<name>I4EX52_MODI5</name>
<proteinExistence type="predicted"/>
<dbReference type="AlphaFoldDB" id="I4EX52"/>
<evidence type="ECO:0000313" key="2">
    <source>
        <dbReference type="EMBL" id="CCH87965.1"/>
    </source>
</evidence>
<sequence length="616" mass="64503">MRPSDRSGRGSAASEGHDQAHPTARGGRGPATSDSRAPVLVDTIAGTYAMAPSELDSWLDVSRRLAASDAVAPAVAGRLRVLSARLRGDLGRTRSAVRVAVFPAEQQAFEMSLTQTRARRELAHATTWRCRTCGRSTAAPQACTDGPHQGAHGSQPISRRDQLLAAGATEAAVRIRGLVQRASDVLAGVVRDAVPCPACGGLERVQGSDPACPRDGTPQRETVLGKCLTCRISVLGPPVSWLPATPPAQLGKRELAIAVDTADPQEPVVLLHGDEAGLLSLADQAELLQVALLLTTLPPVDQPQPLTDVLMPLARRLAAHLLVPARGARLLTVSPAERDVLDTVAALFVAGRAAESRRKLICVSCGHTRPDDRDARRRQQDLQRRRTLLTSAASAGVLSVVSQNPAPLALVVKSLMLGRSGAPSSCPACAEPVAVSAPVPVCPRCLSDVRVPSDESCTGCGHRFALGPPRDSLFARSADQVFWVDLAHPVGKPPLAGVFGRGGRDPSPEPVPLVRSVDGAVRLEDGDVVVHNSAGGGRLPTHLIRDVVLIEPHGADPGWLRFVPAGGPATDAGRPPVRSAAAAAAAHLDPVALLIDPPQLPAALSVQAWLRSRRDA</sequence>
<organism evidence="2 3">
    <name type="scientific">Modestobacter italicus (strain DSM 44449 / CECT 9708 / BC 501)</name>
    <dbReference type="NCBI Taxonomy" id="2732864"/>
    <lineage>
        <taxon>Bacteria</taxon>
        <taxon>Bacillati</taxon>
        <taxon>Actinomycetota</taxon>
        <taxon>Actinomycetes</taxon>
        <taxon>Geodermatophilales</taxon>
        <taxon>Geodermatophilaceae</taxon>
        <taxon>Modestobacter</taxon>
    </lineage>
</organism>
<protein>
    <submittedName>
        <fullName evidence="2">Uncharacterized protein</fullName>
    </submittedName>
</protein>
<evidence type="ECO:0000256" key="1">
    <source>
        <dbReference type="SAM" id="MobiDB-lite"/>
    </source>
</evidence>
<accession>I4EX52</accession>
<gene>
    <name evidence="2" type="ordered locus">MODMU_2536</name>
</gene>
<evidence type="ECO:0000313" key="3">
    <source>
        <dbReference type="Proteomes" id="UP000006461"/>
    </source>
</evidence>